<evidence type="ECO:0000313" key="1">
    <source>
        <dbReference type="EMBL" id="QHT30550.1"/>
    </source>
</evidence>
<reference evidence="1" key="1">
    <citation type="journal article" date="2020" name="Nature">
        <title>Giant virus diversity and host interactions through global metagenomics.</title>
        <authorList>
            <person name="Schulz F."/>
            <person name="Roux S."/>
            <person name="Paez-Espino D."/>
            <person name="Jungbluth S."/>
            <person name="Walsh D.A."/>
            <person name="Denef V.J."/>
            <person name="McMahon K.D."/>
            <person name="Konstantinidis K.T."/>
            <person name="Eloe-Fadrosh E.A."/>
            <person name="Kyrpides N.C."/>
            <person name="Woyke T."/>
        </authorList>
    </citation>
    <scope>NUCLEOTIDE SEQUENCE</scope>
    <source>
        <strain evidence="1">GVMAG-M-3300009151-35</strain>
    </source>
</reference>
<proteinExistence type="predicted"/>
<name>A0A6C0EQG9_9ZZZZ</name>
<protein>
    <submittedName>
        <fullName evidence="1">Uncharacterized protein</fullName>
    </submittedName>
</protein>
<accession>A0A6C0EQG9</accession>
<organism evidence="1">
    <name type="scientific">viral metagenome</name>
    <dbReference type="NCBI Taxonomy" id="1070528"/>
    <lineage>
        <taxon>unclassified sequences</taxon>
        <taxon>metagenomes</taxon>
        <taxon>organismal metagenomes</taxon>
    </lineage>
</organism>
<dbReference type="EMBL" id="MN738902">
    <property type="protein sequence ID" value="QHT30550.1"/>
    <property type="molecule type" value="Genomic_DNA"/>
</dbReference>
<dbReference type="AlphaFoldDB" id="A0A6C0EQG9"/>
<sequence>MNLFENIVDLNVFNNNLIKNGGTISIKSQSTKITMRQFIFKLIKTFRKDFNKKKRGGVADIYDDSLISYSTNISDLTFADYKFQDYQYPARDIY</sequence>